<dbReference type="RefSeq" id="XP_027273646.1">
    <property type="nucleotide sequence ID" value="XM_027417845.2"/>
</dbReference>
<evidence type="ECO:0000256" key="5">
    <source>
        <dbReference type="SAM" id="MobiDB-lite"/>
    </source>
</evidence>
<dbReference type="Pfam" id="PF00076">
    <property type="entry name" value="RRM_1"/>
    <property type="match status" value="1"/>
</dbReference>
<dbReference type="GO" id="GO:0005737">
    <property type="term" value="C:cytoplasm"/>
    <property type="evidence" value="ECO:0007669"/>
    <property type="project" value="Ensembl"/>
</dbReference>
<dbReference type="eggNOG" id="KOG4208">
    <property type="taxonomic scope" value="Eukaryota"/>
</dbReference>
<feature type="domain" description="RRM" evidence="6">
    <location>
        <begin position="45"/>
        <end position="123"/>
    </location>
</feature>
<dbReference type="SUPFAM" id="SSF54928">
    <property type="entry name" value="RNA-binding domain, RBD"/>
    <property type="match status" value="1"/>
</dbReference>
<name>G3H134_CRIGR</name>
<dbReference type="GeneID" id="100756413"/>
<protein>
    <submittedName>
        <fullName evidence="7 11">MKI67 FHA domain-interacting nucleolar phosphoprotein</fullName>
    </submittedName>
    <submittedName>
        <fullName evidence="8">Nucleolar protein interacting with the FHA domain of MKI67</fullName>
    </submittedName>
</protein>
<dbReference type="Pfam" id="PF12196">
    <property type="entry name" value="hNIFK_binding"/>
    <property type="match status" value="1"/>
</dbReference>
<evidence type="ECO:0000256" key="4">
    <source>
        <dbReference type="PROSITE-ProRule" id="PRU00176"/>
    </source>
</evidence>
<evidence type="ECO:0000256" key="3">
    <source>
        <dbReference type="ARBA" id="ARBA00023242"/>
    </source>
</evidence>
<dbReference type="InterPro" id="IPR012677">
    <property type="entry name" value="Nucleotide-bd_a/b_plait_sf"/>
</dbReference>
<evidence type="ECO:0000313" key="8">
    <source>
        <dbReference type="Ensembl" id="ENSCGRP00001016006.1"/>
    </source>
</evidence>
<dbReference type="GlyGen" id="G3H134">
    <property type="glycosylation" value="2 sites"/>
</dbReference>
<dbReference type="Gene3D" id="3.30.70.330">
    <property type="match status" value="1"/>
</dbReference>
<reference evidence="10" key="4">
    <citation type="journal article" date="2020" name="Biotechnol. Bioeng.">
        <title>Chromosome-scale scaffolds for the Chinese hamster reference genome assembly to facilitate the study of the CHO epigenome.</title>
        <authorList>
            <person name="Hilliard W."/>
            <person name="MacDonald M."/>
            <person name="Lee K.H."/>
        </authorList>
    </citation>
    <scope>NUCLEOTIDE SEQUENCE [LARGE SCALE GENOMIC DNA]</scope>
    <source>
        <strain evidence="10">17A/GY</strain>
    </source>
</reference>
<dbReference type="GO" id="GO:0005730">
    <property type="term" value="C:nucleolus"/>
    <property type="evidence" value="ECO:0007669"/>
    <property type="project" value="UniProtKB-SubCell"/>
</dbReference>
<dbReference type="InterPro" id="IPR021043">
    <property type="entry name" value="NIFK_FHA_Ki67-binding"/>
</dbReference>
<evidence type="ECO:0000256" key="1">
    <source>
        <dbReference type="ARBA" id="ARBA00004604"/>
    </source>
</evidence>
<evidence type="ECO:0000313" key="10">
    <source>
        <dbReference type="Proteomes" id="UP001108280"/>
    </source>
</evidence>
<dbReference type="Proteomes" id="UP000694386">
    <property type="component" value="Unplaced"/>
</dbReference>
<reference evidence="10" key="3">
    <citation type="journal article" date="2018" name="Biotechnol. Bioeng.">
        <title>A reference genome of the Chinese hamster based on a hybrid assembly strategy.</title>
        <authorList>
            <person name="Rupp O."/>
            <person name="MacDonald M.L."/>
            <person name="Li S."/>
            <person name="Dhiman H."/>
            <person name="Polson S."/>
            <person name="Griep S."/>
            <person name="Heffner K."/>
            <person name="Hernandez I."/>
            <person name="Brinkrolf K."/>
            <person name="Jadhav V."/>
            <person name="Samoudi M."/>
            <person name="Hao H."/>
            <person name="Kingham B."/>
            <person name="Goesmann A."/>
            <person name="Betenbaugh M.J."/>
            <person name="Lewis N.E."/>
            <person name="Borth N."/>
            <person name="Lee K.H."/>
        </authorList>
    </citation>
    <scope>NUCLEOTIDE SEQUENCE [LARGE SCALE GENOMIC DNA]</scope>
    <source>
        <strain evidence="10">17A/GY</strain>
    </source>
</reference>
<dbReference type="SMART" id="SM00360">
    <property type="entry name" value="RRM"/>
    <property type="match status" value="1"/>
</dbReference>
<dbReference type="GO" id="GO:0003723">
    <property type="term" value="F:RNA binding"/>
    <property type="evidence" value="ECO:0007669"/>
    <property type="project" value="UniProtKB-UniRule"/>
</dbReference>
<dbReference type="PROSITE" id="PS50102">
    <property type="entry name" value="RRM"/>
    <property type="match status" value="1"/>
</dbReference>
<reference evidence="11" key="5">
    <citation type="submission" date="2025-04" db="UniProtKB">
        <authorList>
            <consortium name="RefSeq"/>
        </authorList>
    </citation>
    <scope>IDENTIFICATION</scope>
    <source>
        <strain evidence="11">17A/GY</strain>
        <tissue evidence="11">Liver</tissue>
    </source>
</reference>
<dbReference type="CDD" id="cd12307">
    <property type="entry name" value="RRM_NIFK_like"/>
    <property type="match status" value="1"/>
</dbReference>
<dbReference type="EMBL" id="JH000101">
    <property type="protein sequence ID" value="EGV92601.1"/>
    <property type="molecule type" value="Genomic_DNA"/>
</dbReference>
<organism evidence="7 9">
    <name type="scientific">Cricetulus griseus</name>
    <name type="common">Chinese hamster</name>
    <name type="synonym">Cricetulus barabensis griseus</name>
    <dbReference type="NCBI Taxonomy" id="10029"/>
    <lineage>
        <taxon>Eukaryota</taxon>
        <taxon>Metazoa</taxon>
        <taxon>Chordata</taxon>
        <taxon>Craniata</taxon>
        <taxon>Vertebrata</taxon>
        <taxon>Euteleostomi</taxon>
        <taxon>Mammalia</taxon>
        <taxon>Eutheria</taxon>
        <taxon>Euarchontoglires</taxon>
        <taxon>Glires</taxon>
        <taxon>Rodentia</taxon>
        <taxon>Myomorpha</taxon>
        <taxon>Muroidea</taxon>
        <taxon>Cricetidae</taxon>
        <taxon>Cricetinae</taxon>
        <taxon>Cricetulus</taxon>
    </lineage>
</organism>
<feature type="compositionally biased region" description="Basic residues" evidence="5">
    <location>
        <begin position="228"/>
        <end position="252"/>
    </location>
</feature>
<dbReference type="InterPro" id="IPR035979">
    <property type="entry name" value="RBD_domain_sf"/>
</dbReference>
<feature type="region of interest" description="Disordered" evidence="5">
    <location>
        <begin position="188"/>
        <end position="321"/>
    </location>
</feature>
<evidence type="ECO:0000259" key="6">
    <source>
        <dbReference type="PROSITE" id="PS50102"/>
    </source>
</evidence>
<evidence type="ECO:0000313" key="9">
    <source>
        <dbReference type="Proteomes" id="UP000001075"/>
    </source>
</evidence>
<dbReference type="STRING" id="10029.G3H134"/>
<proteinExistence type="predicted"/>
<feature type="compositionally biased region" description="Basic and acidic residues" evidence="5">
    <location>
        <begin position="269"/>
        <end position="288"/>
    </location>
</feature>
<dbReference type="Proteomes" id="UP000001075">
    <property type="component" value="Unassembled WGS sequence"/>
</dbReference>
<keyword evidence="3" id="KW-0539">Nucleus</keyword>
<keyword evidence="2 4" id="KW-0694">RNA-binding</keyword>
<dbReference type="PANTHER" id="PTHR46754">
    <property type="entry name" value="MKI67 FHA DOMAIN-INTERACTING NUCLEOLAR PHOSPHOPROTEIN"/>
    <property type="match status" value="1"/>
</dbReference>
<evidence type="ECO:0000256" key="2">
    <source>
        <dbReference type="ARBA" id="ARBA00022884"/>
    </source>
</evidence>
<dbReference type="Ensembl" id="ENSCGRT00001020250.1">
    <property type="protein sequence ID" value="ENSCGRP00001016006.1"/>
    <property type="gene ID" value="ENSCGRG00001016466.1"/>
</dbReference>
<comment type="subcellular location">
    <subcellularLocation>
        <location evidence="1">Nucleus</location>
        <location evidence="1">Nucleolus</location>
    </subcellularLocation>
</comment>
<dbReference type="CTD" id="84365"/>
<dbReference type="GO" id="GO:0005654">
    <property type="term" value="C:nucleoplasm"/>
    <property type="evidence" value="ECO:0007669"/>
    <property type="project" value="Ensembl"/>
</dbReference>
<keyword evidence="10" id="KW-1185">Reference proteome</keyword>
<dbReference type="GO" id="GO:0000794">
    <property type="term" value="C:condensed nuclear chromosome"/>
    <property type="evidence" value="ECO:0007669"/>
    <property type="project" value="Ensembl"/>
</dbReference>
<dbReference type="OrthoDB" id="21467at2759"/>
<dbReference type="PaxDb" id="10029-XP_007608332.1"/>
<gene>
    <name evidence="8 11" type="primary">Nifk</name>
    <name evidence="7" type="ORF">I79_003857</name>
</gene>
<dbReference type="KEGG" id="cge:100756413"/>
<dbReference type="Proteomes" id="UP001108280">
    <property type="component" value="Chromosome 5"/>
</dbReference>
<dbReference type="AlphaFoldDB" id="G3H134"/>
<dbReference type="RefSeq" id="XP_003498157.1">
    <property type="nucleotide sequence ID" value="XM_003498109.5"/>
</dbReference>
<sequence length="321" mass="37173">MAVLDGPAKPNLALNPQEDSLFQKEVTQVQQRVKKQKKEGSLNPGVIFLGHLPSTLSETHIYDYFTQFGTISRFRLSRSKRTGNSRGYAFVEFESEDVAKIVAETMDNYLFGERLLSCKFMPPERVHKELFKEWNVPFQQPSFPSVRRYNQKRGHFEMLKMEYRFKRKEKLLRKKLAKKGIDYSFPSLVLPNPKKKTSQGTLSTPEDPKESKGAQVLPDPGKRLSGIPKKKERKMLKGIHRRIRHRKNRRSKKSVDSQGPTPVCTPTFLERRKSEVTEINDSKDDEVIFKQPVSTVKEEGQNTPTPARSGKKRARKRKRDQ</sequence>
<reference evidence="7" key="2">
    <citation type="submission" date="2011-08" db="EMBL/GenBank/DDBJ databases">
        <title>The genomic sequence of the Chinese hamster ovary CHO-K1 cell line.</title>
        <authorList>
            <person name="Xu X."/>
            <person name="Nagarajan H."/>
            <person name="Lewis N.E."/>
            <person name="Pan S."/>
            <person name="Cai Z."/>
            <person name="Liu X."/>
            <person name="Chen W."/>
            <person name="Xie M."/>
            <person name="Wang W."/>
            <person name="Hammond S."/>
            <person name="Andersen M.R."/>
            <person name="Neff N."/>
            <person name="Passarelli B."/>
            <person name="Koh W."/>
            <person name="Fan C.H."/>
            <person name="Wang J."/>
            <person name="Gui Y."/>
            <person name="Lee K.H."/>
            <person name="Betenbaugh M.J."/>
            <person name="Quake S.R."/>
            <person name="Famili I."/>
            <person name="Palsson B.O."/>
            <person name="Wang J."/>
        </authorList>
    </citation>
    <scope>NUCLEOTIDE SEQUENCE</scope>
</reference>
<reference evidence="8" key="6">
    <citation type="submission" date="2025-05" db="UniProtKB">
        <authorList>
            <consortium name="Ensembl"/>
        </authorList>
    </citation>
    <scope>IDENTIFICATION</scope>
</reference>
<dbReference type="InterPro" id="IPR000504">
    <property type="entry name" value="RRM_dom"/>
</dbReference>
<reference evidence="9" key="1">
    <citation type="journal article" date="2011" name="Nat. Biotechnol.">
        <title>The genomic sequence of the Chinese hamster ovary (CHO)-K1 cell line.</title>
        <authorList>
            <person name="Xu X."/>
            <person name="Nagarajan H."/>
            <person name="Lewis N.E."/>
            <person name="Pan S."/>
            <person name="Cai Z."/>
            <person name="Liu X."/>
            <person name="Chen W."/>
            <person name="Xie M."/>
            <person name="Wang W."/>
            <person name="Hammond S."/>
            <person name="Andersen M.R."/>
            <person name="Neff N."/>
            <person name="Passarelli B."/>
            <person name="Koh W."/>
            <person name="Fan H.C."/>
            <person name="Wang J."/>
            <person name="Gui Y."/>
            <person name="Lee K.H."/>
            <person name="Betenbaugh M.J."/>
            <person name="Quake S.R."/>
            <person name="Famili I."/>
            <person name="Palsson B.O."/>
            <person name="Wang J."/>
        </authorList>
    </citation>
    <scope>NUCLEOTIDE SEQUENCE [LARGE SCALE GENOMIC DNA]</scope>
    <source>
        <strain evidence="9">CHO K1 cell line</strain>
    </source>
</reference>
<evidence type="ECO:0000313" key="11">
    <source>
        <dbReference type="RefSeq" id="XP_027273646.1"/>
    </source>
</evidence>
<feature type="compositionally biased region" description="Basic residues" evidence="5">
    <location>
        <begin position="309"/>
        <end position="321"/>
    </location>
</feature>
<evidence type="ECO:0000313" key="7">
    <source>
        <dbReference type="EMBL" id="EGV92601.1"/>
    </source>
</evidence>
<accession>G3H134</accession>